<feature type="domain" description="Neurotransmitter-gated ion-channel ligand-binding" evidence="3">
    <location>
        <begin position="96"/>
        <end position="236"/>
    </location>
</feature>
<feature type="transmembrane region" description="Helical" evidence="1">
    <location>
        <begin position="296"/>
        <end position="314"/>
    </location>
</feature>
<dbReference type="eggNOG" id="KOG3645">
    <property type="taxonomic scope" value="Eukaryota"/>
</dbReference>
<dbReference type="GO" id="GO:0016020">
    <property type="term" value="C:membrane"/>
    <property type="evidence" value="ECO:0007669"/>
    <property type="project" value="InterPro"/>
</dbReference>
<feature type="transmembrane region" description="Helical" evidence="1">
    <location>
        <begin position="268"/>
        <end position="289"/>
    </location>
</feature>
<evidence type="ECO:0000256" key="2">
    <source>
        <dbReference type="SAM" id="SignalP"/>
    </source>
</evidence>
<dbReference type="PANTHER" id="PTHR18945">
    <property type="entry name" value="NEUROTRANSMITTER GATED ION CHANNEL"/>
    <property type="match status" value="1"/>
</dbReference>
<dbReference type="InterPro" id="IPR006202">
    <property type="entry name" value="Neur_chan_lig-bd"/>
</dbReference>
<dbReference type="InterPro" id="IPR006201">
    <property type="entry name" value="Neur_channel"/>
</dbReference>
<feature type="chain" id="PRO_5003177839" evidence="2">
    <location>
        <begin position="23"/>
        <end position="430"/>
    </location>
</feature>
<dbReference type="GO" id="GO:0004888">
    <property type="term" value="F:transmembrane signaling receptor activity"/>
    <property type="evidence" value="ECO:0007669"/>
    <property type="project" value="InterPro"/>
</dbReference>
<name>E3N189_CAERE</name>
<dbReference type="OMA" id="ELAHHKY"/>
<feature type="transmembrane region" description="Helical" evidence="1">
    <location>
        <begin position="329"/>
        <end position="350"/>
    </location>
</feature>
<dbReference type="GO" id="GO:0005230">
    <property type="term" value="F:extracellular ligand-gated monoatomic ion channel activity"/>
    <property type="evidence" value="ECO:0007669"/>
    <property type="project" value="InterPro"/>
</dbReference>
<dbReference type="AlphaFoldDB" id="E3N189"/>
<dbReference type="Gene3D" id="1.20.58.390">
    <property type="entry name" value="Neurotransmitter-gated ion-channel transmembrane domain"/>
    <property type="match status" value="1"/>
</dbReference>
<feature type="transmembrane region" description="Helical" evidence="1">
    <location>
        <begin position="408"/>
        <end position="429"/>
    </location>
</feature>
<evidence type="ECO:0000259" key="3">
    <source>
        <dbReference type="Pfam" id="PF02931"/>
    </source>
</evidence>
<dbReference type="STRING" id="31234.E3N189"/>
<reference evidence="4" key="1">
    <citation type="submission" date="2007-07" db="EMBL/GenBank/DDBJ databases">
        <title>PCAP assembly of the Caenorhabditis remanei genome.</title>
        <authorList>
            <consortium name="The Caenorhabditis remanei Sequencing Consortium"/>
            <person name="Wilson R.K."/>
        </authorList>
    </citation>
    <scope>NUCLEOTIDE SEQUENCE [LARGE SCALE GENOMIC DNA]</scope>
    <source>
        <strain evidence="4">PB4641</strain>
    </source>
</reference>
<protein>
    <submittedName>
        <fullName evidence="4">CRE-LGC-27 protein</fullName>
    </submittedName>
</protein>
<evidence type="ECO:0000313" key="5">
    <source>
        <dbReference type="Proteomes" id="UP000008281"/>
    </source>
</evidence>
<dbReference type="InterPro" id="IPR036734">
    <property type="entry name" value="Neur_chan_lig-bd_sf"/>
</dbReference>
<keyword evidence="1" id="KW-1133">Transmembrane helix</keyword>
<dbReference type="Pfam" id="PF02931">
    <property type="entry name" value="Neur_chan_LBD"/>
    <property type="match status" value="1"/>
</dbReference>
<evidence type="ECO:0000256" key="1">
    <source>
        <dbReference type="SAM" id="Phobius"/>
    </source>
</evidence>
<keyword evidence="1" id="KW-0812">Transmembrane</keyword>
<dbReference type="Proteomes" id="UP000008281">
    <property type="component" value="Unassembled WGS sequence"/>
</dbReference>
<keyword evidence="1" id="KW-0472">Membrane</keyword>
<dbReference type="InParanoid" id="E3N189"/>
<feature type="signal peptide" evidence="2">
    <location>
        <begin position="1"/>
        <end position="22"/>
    </location>
</feature>
<keyword evidence="2" id="KW-0732">Signal</keyword>
<dbReference type="HOGENOM" id="CLU_053205_0_0_1"/>
<dbReference type="FunCoup" id="E3N189">
    <property type="interactions" value="59"/>
</dbReference>
<dbReference type="Gene3D" id="2.70.170.10">
    <property type="entry name" value="Neurotransmitter-gated ion-channel ligand-binding domain"/>
    <property type="match status" value="1"/>
</dbReference>
<dbReference type="FunFam" id="1.20.58.390:FF:000094">
    <property type="entry name" value="Ligand-Gated ion Channel"/>
    <property type="match status" value="1"/>
</dbReference>
<keyword evidence="5" id="KW-1185">Reference proteome</keyword>
<dbReference type="FunFam" id="2.70.170.10:FF:000056">
    <property type="entry name" value="Ligand-Gated ion Channel"/>
    <property type="match status" value="1"/>
</dbReference>
<sequence length="430" mass="49388">MMVVQQRSLLLLVLVTVVVTAAYDIDCKWKSNISDIEDVAHHKYQVLEECLFYKLTSEADRMQDKSNALMMLPPTVAAGETLEVQVLDGSITEMWMNEVFKEMNINGFLKLSWKDRRLRWNPEEWKTENLRLKSMGRLWSPDINSDKLQTGSQSTDFVNYHDIQSNYNGNVTARLEFRMKAQCTIDYTEYPNDRKHCCFNLQSTLYKRYVKFIMEHGDGHEMLNTKNIRTNWHVDPSWTWIMKLNQDNDNRAERLEVCVGVVRKSSTLAVELTLPVLISALILLLAPFFGKFNQQIYVKMFALLLQFMSFQFLSEKTPQLGFGDNIPKIYIFYAFTIGMTVLSLIATVMISAMSRVKRKVPPAHRYTLLASLLNANLCCGSEEEPTTDGTSSKMSQDATSDWLQVHSALNNISSILLIFIYIIGAIVIAF</sequence>
<proteinExistence type="predicted"/>
<gene>
    <name evidence="4" type="primary">Cre-lgc-27</name>
    <name evidence="4" type="ORF">CRE_13563</name>
</gene>
<dbReference type="OrthoDB" id="5975154at2759"/>
<evidence type="ECO:0000313" key="4">
    <source>
        <dbReference type="EMBL" id="EFO83316.1"/>
    </source>
</evidence>
<dbReference type="SUPFAM" id="SSF63712">
    <property type="entry name" value="Nicotinic receptor ligand binding domain-like"/>
    <property type="match status" value="1"/>
</dbReference>
<accession>E3N189</accession>
<dbReference type="EMBL" id="DS268508">
    <property type="protein sequence ID" value="EFO83316.1"/>
    <property type="molecule type" value="Genomic_DNA"/>
</dbReference>
<dbReference type="InterPro" id="IPR038050">
    <property type="entry name" value="Neuro_actylchol_rec"/>
</dbReference>
<organism evidence="5">
    <name type="scientific">Caenorhabditis remanei</name>
    <name type="common">Caenorhabditis vulgaris</name>
    <dbReference type="NCBI Taxonomy" id="31234"/>
    <lineage>
        <taxon>Eukaryota</taxon>
        <taxon>Metazoa</taxon>
        <taxon>Ecdysozoa</taxon>
        <taxon>Nematoda</taxon>
        <taxon>Chromadorea</taxon>
        <taxon>Rhabditida</taxon>
        <taxon>Rhabditina</taxon>
        <taxon>Rhabditomorpha</taxon>
        <taxon>Rhabditoidea</taxon>
        <taxon>Rhabditidae</taxon>
        <taxon>Peloderinae</taxon>
        <taxon>Caenorhabditis</taxon>
    </lineage>
</organism>